<dbReference type="Proteomes" id="UP000282515">
    <property type="component" value="Unassembled WGS sequence"/>
</dbReference>
<keyword evidence="1" id="KW-0805">Transcription regulation</keyword>
<dbReference type="PANTHER" id="PTHR34580">
    <property type="match status" value="1"/>
</dbReference>
<sequence length="317" mass="34738">MSTPTSRLLQLLSLLQSPRVWPAQALAERLAITPRTVRRDIDHLRELGYRITAVRGPAGGYRLDAGSQLPPMLFDDDQAVALVVALQLATAQGIDDDDAARRALATVRQLLPSRLRHRVDSIEVASLPHRSPAPIAPESLVAVTTSIHRHERLRFTYAGDNDRPARTAEPHHVVMSQGRWYLLAWDLDTDAWRTFRLDRLTPRIPAGPRFTPREVPGGDAAAFVAGLFKGSEGEDRWPCSGSVTLAAPAERVAPFADDGTVADLGDGRCRVTAGSWSWIALATWFGRFDAELSEPAPIALADAFGTLSDRYARTADR</sequence>
<dbReference type="InterPro" id="IPR001034">
    <property type="entry name" value="DeoR_HTH"/>
</dbReference>
<evidence type="ECO:0000313" key="5">
    <source>
        <dbReference type="EMBL" id="RLV55516.1"/>
    </source>
</evidence>
<dbReference type="InterPro" id="IPR051534">
    <property type="entry name" value="CBASS_pafABC_assoc_protein"/>
</dbReference>
<dbReference type="SMART" id="SM00420">
    <property type="entry name" value="HTH_DEOR"/>
    <property type="match status" value="1"/>
</dbReference>
<dbReference type="InterPro" id="IPR026881">
    <property type="entry name" value="WYL_dom"/>
</dbReference>
<evidence type="ECO:0000256" key="1">
    <source>
        <dbReference type="ARBA" id="ARBA00023015"/>
    </source>
</evidence>
<dbReference type="OrthoDB" id="8555652at2"/>
<reference evidence="5 6" key="1">
    <citation type="submission" date="2018-10" db="EMBL/GenBank/DDBJ databases">
        <title>Aeromicrobium sp. 9W16Y-2 whole genome shotgun sequence.</title>
        <authorList>
            <person name="Li F."/>
        </authorList>
    </citation>
    <scope>NUCLEOTIDE SEQUENCE [LARGE SCALE GENOMIC DNA]</scope>
    <source>
        <strain evidence="5 6">9W16Y-2</strain>
    </source>
</reference>
<dbReference type="SUPFAM" id="SSF46785">
    <property type="entry name" value="Winged helix' DNA-binding domain"/>
    <property type="match status" value="1"/>
</dbReference>
<organism evidence="5 6">
    <name type="scientific">Aeromicrobium phragmitis</name>
    <dbReference type="NCBI Taxonomy" id="2478914"/>
    <lineage>
        <taxon>Bacteria</taxon>
        <taxon>Bacillati</taxon>
        <taxon>Actinomycetota</taxon>
        <taxon>Actinomycetes</taxon>
        <taxon>Propionibacteriales</taxon>
        <taxon>Nocardioidaceae</taxon>
        <taxon>Aeromicrobium</taxon>
    </lineage>
</organism>
<dbReference type="GO" id="GO:0003700">
    <property type="term" value="F:DNA-binding transcription factor activity"/>
    <property type="evidence" value="ECO:0007669"/>
    <property type="project" value="InterPro"/>
</dbReference>
<dbReference type="PIRSF" id="PIRSF016838">
    <property type="entry name" value="PafC"/>
    <property type="match status" value="1"/>
</dbReference>
<dbReference type="AlphaFoldDB" id="A0A3L8PJE9"/>
<dbReference type="InterPro" id="IPR018356">
    <property type="entry name" value="Tscrpt_reg_HTH_DeoR_CS"/>
</dbReference>
<dbReference type="Pfam" id="PF13280">
    <property type="entry name" value="WYL"/>
    <property type="match status" value="1"/>
</dbReference>
<dbReference type="RefSeq" id="WP_121794518.1">
    <property type="nucleotide sequence ID" value="NZ_RDBF01000007.1"/>
</dbReference>
<dbReference type="InterPro" id="IPR036388">
    <property type="entry name" value="WH-like_DNA-bd_sf"/>
</dbReference>
<dbReference type="InterPro" id="IPR013196">
    <property type="entry name" value="HTH_11"/>
</dbReference>
<dbReference type="PANTHER" id="PTHR34580:SF3">
    <property type="entry name" value="PROTEIN PAFB"/>
    <property type="match status" value="1"/>
</dbReference>
<evidence type="ECO:0000259" key="4">
    <source>
        <dbReference type="PROSITE" id="PS51000"/>
    </source>
</evidence>
<keyword evidence="2" id="KW-0238">DNA-binding</keyword>
<dbReference type="PROSITE" id="PS00894">
    <property type="entry name" value="HTH_DEOR_1"/>
    <property type="match status" value="1"/>
</dbReference>
<gene>
    <name evidence="5" type="ORF">D9V41_10515</name>
</gene>
<dbReference type="Gene3D" id="1.10.10.10">
    <property type="entry name" value="Winged helix-like DNA-binding domain superfamily/Winged helix DNA-binding domain"/>
    <property type="match status" value="1"/>
</dbReference>
<dbReference type="Pfam" id="PF08279">
    <property type="entry name" value="HTH_11"/>
    <property type="match status" value="1"/>
</dbReference>
<feature type="domain" description="HTH deoR-type" evidence="4">
    <location>
        <begin position="4"/>
        <end position="63"/>
    </location>
</feature>
<comment type="caution">
    <text evidence="5">The sequence shown here is derived from an EMBL/GenBank/DDBJ whole genome shotgun (WGS) entry which is preliminary data.</text>
</comment>
<keyword evidence="3" id="KW-0804">Transcription</keyword>
<protein>
    <submittedName>
        <fullName evidence="5">WYL domain-containing transcriptional regulator</fullName>
    </submittedName>
</protein>
<dbReference type="PROSITE" id="PS52050">
    <property type="entry name" value="WYL"/>
    <property type="match status" value="1"/>
</dbReference>
<dbReference type="EMBL" id="RDBF01000007">
    <property type="protein sequence ID" value="RLV55516.1"/>
    <property type="molecule type" value="Genomic_DNA"/>
</dbReference>
<dbReference type="GO" id="GO:0003677">
    <property type="term" value="F:DNA binding"/>
    <property type="evidence" value="ECO:0007669"/>
    <property type="project" value="UniProtKB-KW"/>
</dbReference>
<accession>A0A3L8PJE9</accession>
<dbReference type="InterPro" id="IPR028349">
    <property type="entry name" value="PafC-like"/>
</dbReference>
<dbReference type="InterPro" id="IPR036390">
    <property type="entry name" value="WH_DNA-bd_sf"/>
</dbReference>
<evidence type="ECO:0000313" key="6">
    <source>
        <dbReference type="Proteomes" id="UP000282515"/>
    </source>
</evidence>
<proteinExistence type="predicted"/>
<evidence type="ECO:0000256" key="3">
    <source>
        <dbReference type="ARBA" id="ARBA00023163"/>
    </source>
</evidence>
<name>A0A3L8PJE9_9ACTN</name>
<keyword evidence="6" id="KW-1185">Reference proteome</keyword>
<evidence type="ECO:0000256" key="2">
    <source>
        <dbReference type="ARBA" id="ARBA00023125"/>
    </source>
</evidence>
<dbReference type="PROSITE" id="PS51000">
    <property type="entry name" value="HTH_DEOR_2"/>
    <property type="match status" value="1"/>
</dbReference>